<sequence>MPLVVCVFIAWLTIILFAITPKRLSILDVVFLYGIVLSLTATSYTILDLNFHYISIPKNGTALLAATVYRVITVPLFILLALNALQTPDGRKPQWGIPIVIWVGLTLFDWALNRFKIISYHYSFVWPVIGIGYLGLFVILWGLTSWYKRFDQRKEGHA</sequence>
<keyword evidence="1" id="KW-0472">Membrane</keyword>
<feature type="transmembrane region" description="Helical" evidence="1">
    <location>
        <begin position="61"/>
        <end position="82"/>
    </location>
</feature>
<protein>
    <submittedName>
        <fullName evidence="2">Uncharacterized protein</fullName>
    </submittedName>
</protein>
<evidence type="ECO:0000313" key="3">
    <source>
        <dbReference type="Proteomes" id="UP000269097"/>
    </source>
</evidence>
<dbReference type="Proteomes" id="UP000269097">
    <property type="component" value="Chromosome"/>
</dbReference>
<feature type="transmembrane region" description="Helical" evidence="1">
    <location>
        <begin position="124"/>
        <end position="143"/>
    </location>
</feature>
<feature type="transmembrane region" description="Helical" evidence="1">
    <location>
        <begin position="28"/>
        <end position="49"/>
    </location>
</feature>
<dbReference type="RefSeq" id="WP_123042959.1">
    <property type="nucleotide sequence ID" value="NZ_CP033433.1"/>
</dbReference>
<name>A0A3G3K549_9BACL</name>
<dbReference type="AlphaFoldDB" id="A0A3G3K549"/>
<keyword evidence="1" id="KW-1133">Transmembrane helix</keyword>
<accession>A0A3G3K549</accession>
<keyword evidence="3" id="KW-1185">Reference proteome</keyword>
<reference evidence="2 3" key="1">
    <citation type="submission" date="2018-10" db="EMBL/GenBank/DDBJ databases">
        <title>Genome Sequence of Cohnella sp.</title>
        <authorList>
            <person name="Srinivasan S."/>
            <person name="Kim M.K."/>
        </authorList>
    </citation>
    <scope>NUCLEOTIDE SEQUENCE [LARGE SCALE GENOMIC DNA]</scope>
    <source>
        <strain evidence="2 3">18JY8-7</strain>
    </source>
</reference>
<keyword evidence="1" id="KW-0812">Transmembrane</keyword>
<evidence type="ECO:0000256" key="1">
    <source>
        <dbReference type="SAM" id="Phobius"/>
    </source>
</evidence>
<feature type="transmembrane region" description="Helical" evidence="1">
    <location>
        <begin position="94"/>
        <end position="112"/>
    </location>
</feature>
<evidence type="ECO:0000313" key="2">
    <source>
        <dbReference type="EMBL" id="AYQ74879.1"/>
    </source>
</evidence>
<dbReference type="EMBL" id="CP033433">
    <property type="protein sequence ID" value="AYQ74879.1"/>
    <property type="molecule type" value="Genomic_DNA"/>
</dbReference>
<proteinExistence type="predicted"/>
<organism evidence="2 3">
    <name type="scientific">Cohnella candidum</name>
    <dbReference type="NCBI Taxonomy" id="2674991"/>
    <lineage>
        <taxon>Bacteria</taxon>
        <taxon>Bacillati</taxon>
        <taxon>Bacillota</taxon>
        <taxon>Bacilli</taxon>
        <taxon>Bacillales</taxon>
        <taxon>Paenibacillaceae</taxon>
        <taxon>Cohnella</taxon>
    </lineage>
</organism>
<gene>
    <name evidence="2" type="ORF">EAV92_21390</name>
</gene>
<dbReference type="KEGG" id="coh:EAV92_21390"/>